<dbReference type="InterPro" id="IPR036779">
    <property type="entry name" value="LysM_dom_sf"/>
</dbReference>
<dbReference type="InterPro" id="IPR018392">
    <property type="entry name" value="LysM"/>
</dbReference>
<dbReference type="PANTHER" id="PTHR33734:SF22">
    <property type="entry name" value="MEMBRANE-BOUND LYTIC MUREIN TRANSGLYCOSYLASE D"/>
    <property type="match status" value="1"/>
</dbReference>
<dbReference type="SUPFAM" id="SSF54106">
    <property type="entry name" value="LysM domain"/>
    <property type="match status" value="1"/>
</dbReference>
<keyword evidence="4" id="KW-1185">Reference proteome</keyword>
<proteinExistence type="predicted"/>
<dbReference type="InterPro" id="IPR047763">
    <property type="entry name" value="PG_bind_dom_phiBT1-type"/>
</dbReference>
<sequence length="143" mass="15983">MTTTQTRDAIYYVVDGDTLSEIAEHFGTTVAKLQQLNNIPDPDKIRVGQRLVISHSGNGFVPFPGKQWFHHQPNNKVVLAMAHRLKQEGCGTYQPPEPDKKWSSADKASYSKWQKKNGFEGSDADGFPGKLTWDRLEVPTPSA</sequence>
<dbReference type="Pfam" id="PF01476">
    <property type="entry name" value="LysM"/>
    <property type="match status" value="1"/>
</dbReference>
<evidence type="ECO:0000313" key="3">
    <source>
        <dbReference type="EMBL" id="OEJ28770.1"/>
    </source>
</evidence>
<evidence type="ECO:0000256" key="1">
    <source>
        <dbReference type="SAM" id="MobiDB-lite"/>
    </source>
</evidence>
<evidence type="ECO:0000313" key="4">
    <source>
        <dbReference type="Proteomes" id="UP000095759"/>
    </source>
</evidence>
<comment type="caution">
    <text evidence="3">The sequence shown here is derived from an EMBL/GenBank/DDBJ whole genome shotgun (WGS) entry which is preliminary data.</text>
</comment>
<feature type="region of interest" description="Disordered" evidence="1">
    <location>
        <begin position="117"/>
        <end position="143"/>
    </location>
</feature>
<dbReference type="EMBL" id="MEHJ01000001">
    <property type="protein sequence ID" value="OEJ28770.1"/>
    <property type="molecule type" value="Genomic_DNA"/>
</dbReference>
<dbReference type="Gene3D" id="3.10.350.10">
    <property type="entry name" value="LysM domain"/>
    <property type="match status" value="1"/>
</dbReference>
<accession>A0A1E5PGU2</accession>
<dbReference type="PANTHER" id="PTHR33734">
    <property type="entry name" value="LYSM DOMAIN-CONTAINING GPI-ANCHORED PROTEIN 2"/>
    <property type="match status" value="1"/>
</dbReference>
<protein>
    <recommendedName>
        <fullName evidence="2">LysM domain-containing protein</fullName>
    </recommendedName>
</protein>
<dbReference type="PROSITE" id="PS51782">
    <property type="entry name" value="LYSM"/>
    <property type="match status" value="1"/>
</dbReference>
<dbReference type="STRING" id="285458.BGM19_02205"/>
<dbReference type="NCBIfam" id="NF038080">
    <property type="entry name" value="PG_bind_siph"/>
    <property type="match status" value="1"/>
</dbReference>
<name>A0A1E5PGU2_9ACTN</name>
<organism evidence="3 4">
    <name type="scientific">Streptomyces agglomeratus</name>
    <dbReference type="NCBI Taxonomy" id="285458"/>
    <lineage>
        <taxon>Bacteria</taxon>
        <taxon>Bacillati</taxon>
        <taxon>Actinomycetota</taxon>
        <taxon>Actinomycetes</taxon>
        <taxon>Kitasatosporales</taxon>
        <taxon>Streptomycetaceae</taxon>
        <taxon>Streptomyces</taxon>
    </lineage>
</organism>
<dbReference type="CDD" id="cd00118">
    <property type="entry name" value="LysM"/>
    <property type="match status" value="1"/>
</dbReference>
<dbReference type="RefSeq" id="WP_069774696.1">
    <property type="nucleotide sequence ID" value="NZ_MEHI01000001.1"/>
</dbReference>
<evidence type="ECO:0000259" key="2">
    <source>
        <dbReference type="PROSITE" id="PS51782"/>
    </source>
</evidence>
<dbReference type="SMART" id="SM00257">
    <property type="entry name" value="LysM"/>
    <property type="match status" value="1"/>
</dbReference>
<reference evidence="3 4" key="1">
    <citation type="submission" date="2016-08" db="EMBL/GenBank/DDBJ databases">
        <title>Complete genome sequence of Streptomyces agglomeratus strain 6-3-2, a novel anti-MRSA actinomycete isolated from Wuli of Tebit, China.</title>
        <authorList>
            <person name="Chen X."/>
        </authorList>
    </citation>
    <scope>NUCLEOTIDE SEQUENCE [LARGE SCALE GENOMIC DNA]</scope>
    <source>
        <strain evidence="3 4">6-3-2</strain>
    </source>
</reference>
<dbReference type="AlphaFoldDB" id="A0A1E5PGU2"/>
<gene>
    <name evidence="3" type="ORF">AS594_34330</name>
</gene>
<dbReference type="Proteomes" id="UP000095759">
    <property type="component" value="Unassembled WGS sequence"/>
</dbReference>
<feature type="domain" description="LysM" evidence="2">
    <location>
        <begin position="9"/>
        <end position="53"/>
    </location>
</feature>